<gene>
    <name evidence="1" type="ORF">AVEN_77227_1</name>
</gene>
<evidence type="ECO:0000313" key="2">
    <source>
        <dbReference type="Proteomes" id="UP000499080"/>
    </source>
</evidence>
<protein>
    <submittedName>
        <fullName evidence="1">Uncharacterized protein</fullName>
    </submittedName>
</protein>
<sequence>MVAATFSYANCAHLHLQDVQDLENTMGAEEYEKFTTQGNFTIQQTFKCWSGTWSDMTMEQSLMKNMKTFVLFPTFPFPMNNFRINQFTESMPA</sequence>
<organism evidence="1 2">
    <name type="scientific">Araneus ventricosus</name>
    <name type="common">Orbweaver spider</name>
    <name type="synonym">Epeira ventricosa</name>
    <dbReference type="NCBI Taxonomy" id="182803"/>
    <lineage>
        <taxon>Eukaryota</taxon>
        <taxon>Metazoa</taxon>
        <taxon>Ecdysozoa</taxon>
        <taxon>Arthropoda</taxon>
        <taxon>Chelicerata</taxon>
        <taxon>Arachnida</taxon>
        <taxon>Araneae</taxon>
        <taxon>Araneomorphae</taxon>
        <taxon>Entelegynae</taxon>
        <taxon>Araneoidea</taxon>
        <taxon>Araneidae</taxon>
        <taxon>Araneus</taxon>
    </lineage>
</organism>
<keyword evidence="2" id="KW-1185">Reference proteome</keyword>
<evidence type="ECO:0000313" key="1">
    <source>
        <dbReference type="EMBL" id="GBN64237.1"/>
    </source>
</evidence>
<name>A0A4Y2QLQ0_ARAVE</name>
<dbReference type="OrthoDB" id="6753017at2759"/>
<dbReference type="EMBL" id="BGPR01014219">
    <property type="protein sequence ID" value="GBN64237.1"/>
    <property type="molecule type" value="Genomic_DNA"/>
</dbReference>
<proteinExistence type="predicted"/>
<reference evidence="1 2" key="1">
    <citation type="journal article" date="2019" name="Sci. Rep.">
        <title>Orb-weaving spider Araneus ventricosus genome elucidates the spidroin gene catalogue.</title>
        <authorList>
            <person name="Kono N."/>
            <person name="Nakamura H."/>
            <person name="Ohtoshi R."/>
            <person name="Moran D.A.P."/>
            <person name="Shinohara A."/>
            <person name="Yoshida Y."/>
            <person name="Fujiwara M."/>
            <person name="Mori M."/>
            <person name="Tomita M."/>
            <person name="Arakawa K."/>
        </authorList>
    </citation>
    <scope>NUCLEOTIDE SEQUENCE [LARGE SCALE GENOMIC DNA]</scope>
</reference>
<comment type="caution">
    <text evidence="1">The sequence shown here is derived from an EMBL/GenBank/DDBJ whole genome shotgun (WGS) entry which is preliminary data.</text>
</comment>
<dbReference type="Proteomes" id="UP000499080">
    <property type="component" value="Unassembled WGS sequence"/>
</dbReference>
<accession>A0A4Y2QLQ0</accession>
<dbReference type="AlphaFoldDB" id="A0A4Y2QLQ0"/>